<dbReference type="EMBL" id="OZ034822">
    <property type="protein sequence ID" value="CAL1411596.1"/>
    <property type="molecule type" value="Genomic_DNA"/>
</dbReference>
<organism evidence="1 2">
    <name type="scientific">Linum trigynum</name>
    <dbReference type="NCBI Taxonomy" id="586398"/>
    <lineage>
        <taxon>Eukaryota</taxon>
        <taxon>Viridiplantae</taxon>
        <taxon>Streptophyta</taxon>
        <taxon>Embryophyta</taxon>
        <taxon>Tracheophyta</taxon>
        <taxon>Spermatophyta</taxon>
        <taxon>Magnoliopsida</taxon>
        <taxon>eudicotyledons</taxon>
        <taxon>Gunneridae</taxon>
        <taxon>Pentapetalae</taxon>
        <taxon>rosids</taxon>
        <taxon>fabids</taxon>
        <taxon>Malpighiales</taxon>
        <taxon>Linaceae</taxon>
        <taxon>Linum</taxon>
    </lineage>
</organism>
<keyword evidence="2" id="KW-1185">Reference proteome</keyword>
<gene>
    <name evidence="1" type="ORF">LTRI10_LOCUS50940</name>
</gene>
<name>A0AAV2GLL2_9ROSI</name>
<evidence type="ECO:0000313" key="2">
    <source>
        <dbReference type="Proteomes" id="UP001497516"/>
    </source>
</evidence>
<evidence type="ECO:0000313" key="1">
    <source>
        <dbReference type="EMBL" id="CAL1411596.1"/>
    </source>
</evidence>
<dbReference type="Proteomes" id="UP001497516">
    <property type="component" value="Chromosome 9"/>
</dbReference>
<reference evidence="1 2" key="1">
    <citation type="submission" date="2024-04" db="EMBL/GenBank/DDBJ databases">
        <authorList>
            <person name="Fracassetti M."/>
        </authorList>
    </citation>
    <scope>NUCLEOTIDE SEQUENCE [LARGE SCALE GENOMIC DNA]</scope>
</reference>
<protein>
    <submittedName>
        <fullName evidence="1">Uncharacterized protein</fullName>
    </submittedName>
</protein>
<sequence>MRIPTGQSSRRRLDLDDQIHSFSPTFWASSPPEASRRRRLLLPLLQLTMIPARRRLIETFLAGRWMTLLGFVEYAASSSSPSPPD</sequence>
<proteinExistence type="predicted"/>
<accession>A0AAV2GLL2</accession>
<dbReference type="AlphaFoldDB" id="A0AAV2GLL2"/>